<protein>
    <submittedName>
        <fullName evidence="6">HTH-type transcriptional regulator DmlR</fullName>
    </submittedName>
</protein>
<keyword evidence="4" id="KW-0804">Transcription</keyword>
<keyword evidence="3" id="KW-0238">DNA-binding</keyword>
<keyword evidence="7" id="KW-1185">Reference proteome</keyword>
<dbReference type="InterPro" id="IPR058163">
    <property type="entry name" value="LysR-type_TF_proteobact-type"/>
</dbReference>
<dbReference type="Gene3D" id="1.10.10.10">
    <property type="entry name" value="Winged helix-like DNA-binding domain superfamily/Winged helix DNA-binding domain"/>
    <property type="match status" value="1"/>
</dbReference>
<dbReference type="PANTHER" id="PTHR30537:SF5">
    <property type="entry name" value="HTH-TYPE TRANSCRIPTIONAL ACTIVATOR TTDR-RELATED"/>
    <property type="match status" value="1"/>
</dbReference>
<dbReference type="Gene3D" id="3.40.190.290">
    <property type="match status" value="1"/>
</dbReference>
<dbReference type="InterPro" id="IPR005119">
    <property type="entry name" value="LysR_subst-bd"/>
</dbReference>
<evidence type="ECO:0000313" key="7">
    <source>
        <dbReference type="Proteomes" id="UP000789752"/>
    </source>
</evidence>
<evidence type="ECO:0000256" key="2">
    <source>
        <dbReference type="ARBA" id="ARBA00023015"/>
    </source>
</evidence>
<reference evidence="6 7" key="1">
    <citation type="submission" date="2021-04" db="EMBL/GenBank/DDBJ databases">
        <authorList>
            <person name="Vanwijnsberghe S."/>
        </authorList>
    </citation>
    <scope>NUCLEOTIDE SEQUENCE [LARGE SCALE GENOMIC DNA]</scope>
    <source>
        <strain evidence="6 7">LMG 32171</strain>
    </source>
</reference>
<organism evidence="6 7">
    <name type="scientific">Paraburkholderia gardini</name>
    <dbReference type="NCBI Taxonomy" id="2823469"/>
    <lineage>
        <taxon>Bacteria</taxon>
        <taxon>Pseudomonadati</taxon>
        <taxon>Pseudomonadota</taxon>
        <taxon>Betaproteobacteria</taxon>
        <taxon>Burkholderiales</taxon>
        <taxon>Burkholderiaceae</taxon>
        <taxon>Paraburkholderia</taxon>
    </lineage>
</organism>
<dbReference type="SUPFAM" id="SSF46785">
    <property type="entry name" value="Winged helix' DNA-binding domain"/>
    <property type="match status" value="1"/>
</dbReference>
<dbReference type="Pfam" id="PF00126">
    <property type="entry name" value="HTH_1"/>
    <property type="match status" value="1"/>
</dbReference>
<feature type="domain" description="HTH lysR-type" evidence="5">
    <location>
        <begin position="1"/>
        <end position="60"/>
    </location>
</feature>
<name>A0ABM8U0T7_9BURK</name>
<dbReference type="EMBL" id="CAJQYY010000006">
    <property type="protein sequence ID" value="CAG4892885.1"/>
    <property type="molecule type" value="Genomic_DNA"/>
</dbReference>
<dbReference type="PROSITE" id="PS50931">
    <property type="entry name" value="HTH_LYSR"/>
    <property type="match status" value="1"/>
</dbReference>
<dbReference type="CDD" id="cd08422">
    <property type="entry name" value="PBP2_CrgA_like"/>
    <property type="match status" value="1"/>
</dbReference>
<comment type="caution">
    <text evidence="6">The sequence shown here is derived from an EMBL/GenBank/DDBJ whole genome shotgun (WGS) entry which is preliminary data.</text>
</comment>
<evidence type="ECO:0000256" key="1">
    <source>
        <dbReference type="ARBA" id="ARBA00009437"/>
    </source>
</evidence>
<dbReference type="Pfam" id="PF03466">
    <property type="entry name" value="LysR_substrate"/>
    <property type="match status" value="1"/>
</dbReference>
<keyword evidence="2" id="KW-0805">Transcription regulation</keyword>
<dbReference type="InterPro" id="IPR036388">
    <property type="entry name" value="WH-like_DNA-bd_sf"/>
</dbReference>
<sequence length="316" mass="33611">MNDRFYSLQLFARVARTGSFSIAGRELGISQPTASRIVAALEKQVGAALLVRTTRAVTLTEAGTDYLARVEAILAALDEADHAARGTGELRGVLRIALSTSLALRCVLPRLPRFTEQHPNLRVEFLLNDEKQDLVNDAVDVALRVGSLGDSSAVARKVGVVHRVLAASPDYLAKAGVPRTPSDLSDFSIIVGPAGRGMEGWVFKKNGKTTSVRVDGRFILNGGEGATAAAVAGLGIISAGALGMLKELRSGLLVRVLPDWELGSADIHVILPAGRAAKPSARAFSDFISAEFGELDVLWNEHQASCRARDTESEFS</sequence>
<dbReference type="InterPro" id="IPR036390">
    <property type="entry name" value="WH_DNA-bd_sf"/>
</dbReference>
<dbReference type="RefSeq" id="WP_228976452.1">
    <property type="nucleotide sequence ID" value="NZ_CAJQYY010000006.1"/>
</dbReference>
<gene>
    <name evidence="6" type="primary">dmlR_6</name>
    <name evidence="6" type="ORF">R54767_01438</name>
</gene>
<evidence type="ECO:0000256" key="4">
    <source>
        <dbReference type="ARBA" id="ARBA00023163"/>
    </source>
</evidence>
<dbReference type="PANTHER" id="PTHR30537">
    <property type="entry name" value="HTH-TYPE TRANSCRIPTIONAL REGULATOR"/>
    <property type="match status" value="1"/>
</dbReference>
<evidence type="ECO:0000313" key="6">
    <source>
        <dbReference type="EMBL" id="CAG4892885.1"/>
    </source>
</evidence>
<dbReference type="Proteomes" id="UP000789752">
    <property type="component" value="Unassembled WGS sequence"/>
</dbReference>
<dbReference type="PRINTS" id="PR00039">
    <property type="entry name" value="HTHLYSR"/>
</dbReference>
<dbReference type="InterPro" id="IPR000847">
    <property type="entry name" value="LysR_HTH_N"/>
</dbReference>
<proteinExistence type="inferred from homology"/>
<accession>A0ABM8U0T7</accession>
<evidence type="ECO:0000256" key="3">
    <source>
        <dbReference type="ARBA" id="ARBA00023125"/>
    </source>
</evidence>
<dbReference type="SUPFAM" id="SSF53850">
    <property type="entry name" value="Periplasmic binding protein-like II"/>
    <property type="match status" value="1"/>
</dbReference>
<evidence type="ECO:0000259" key="5">
    <source>
        <dbReference type="PROSITE" id="PS50931"/>
    </source>
</evidence>
<comment type="similarity">
    <text evidence="1">Belongs to the LysR transcriptional regulatory family.</text>
</comment>